<keyword evidence="2" id="KW-1185">Reference proteome</keyword>
<dbReference type="AlphaFoldDB" id="A0A7J7IAC7"/>
<accession>A0A7J7IAC7</accession>
<name>A0A7J7IAC7_CAMSI</name>
<organism evidence="1 2">
    <name type="scientific">Camellia sinensis</name>
    <name type="common">Tea plant</name>
    <name type="synonym">Thea sinensis</name>
    <dbReference type="NCBI Taxonomy" id="4442"/>
    <lineage>
        <taxon>Eukaryota</taxon>
        <taxon>Viridiplantae</taxon>
        <taxon>Streptophyta</taxon>
        <taxon>Embryophyta</taxon>
        <taxon>Tracheophyta</taxon>
        <taxon>Spermatophyta</taxon>
        <taxon>Magnoliopsida</taxon>
        <taxon>eudicotyledons</taxon>
        <taxon>Gunneridae</taxon>
        <taxon>Pentapetalae</taxon>
        <taxon>asterids</taxon>
        <taxon>Ericales</taxon>
        <taxon>Theaceae</taxon>
        <taxon>Camellia</taxon>
    </lineage>
</organism>
<reference evidence="2" key="1">
    <citation type="journal article" date="2020" name="Nat. Commun.">
        <title>Genome assembly of wild tea tree DASZ reveals pedigree and selection history of tea varieties.</title>
        <authorList>
            <person name="Zhang W."/>
            <person name="Zhang Y."/>
            <person name="Qiu H."/>
            <person name="Guo Y."/>
            <person name="Wan H."/>
            <person name="Zhang X."/>
            <person name="Scossa F."/>
            <person name="Alseekh S."/>
            <person name="Zhang Q."/>
            <person name="Wang P."/>
            <person name="Xu L."/>
            <person name="Schmidt M.H."/>
            <person name="Jia X."/>
            <person name="Li D."/>
            <person name="Zhu A."/>
            <person name="Guo F."/>
            <person name="Chen W."/>
            <person name="Ni D."/>
            <person name="Usadel B."/>
            <person name="Fernie A.R."/>
            <person name="Wen W."/>
        </authorList>
    </citation>
    <scope>NUCLEOTIDE SEQUENCE [LARGE SCALE GENOMIC DNA]</scope>
    <source>
        <strain evidence="2">cv. G240</strain>
    </source>
</reference>
<sequence>MDEMSSLSSLTSWNCNLATAAAFAASSFDRSGDFNRLGGVKPTNLDDVFGSIDPAILPQFQGLSLDASASQAQSPTGMQMRQNMNQQLRSTYPTSLSSSPARASSSMGIDPSGASAAAAVLSSRAAAFAKRSQSFIDRSTVNHLSGLPLPASSANVMPSNLSDWGSPDGKLDWGIQKDELNKLRNLSRHHKSHFTFLFLFLYFFFYFL</sequence>
<comment type="caution">
    <text evidence="1">The sequence shown here is derived from an EMBL/GenBank/DDBJ whole genome shotgun (WGS) entry which is preliminary data.</text>
</comment>
<evidence type="ECO:0000313" key="1">
    <source>
        <dbReference type="EMBL" id="KAF5961521.1"/>
    </source>
</evidence>
<proteinExistence type="predicted"/>
<reference evidence="1 2" key="2">
    <citation type="submission" date="2020-07" db="EMBL/GenBank/DDBJ databases">
        <title>Genome assembly of wild tea tree DASZ reveals pedigree and selection history of tea varieties.</title>
        <authorList>
            <person name="Zhang W."/>
        </authorList>
    </citation>
    <scope>NUCLEOTIDE SEQUENCE [LARGE SCALE GENOMIC DNA]</scope>
    <source>
        <strain evidence="2">cv. G240</strain>
        <tissue evidence="1">Leaf</tissue>
    </source>
</reference>
<dbReference type="EMBL" id="JACBKZ010000001">
    <property type="protein sequence ID" value="KAF5961521.1"/>
    <property type="molecule type" value="Genomic_DNA"/>
</dbReference>
<evidence type="ECO:0000313" key="2">
    <source>
        <dbReference type="Proteomes" id="UP000593564"/>
    </source>
</evidence>
<protein>
    <submittedName>
        <fullName evidence="1">Uncharacterized protein</fullName>
    </submittedName>
</protein>
<gene>
    <name evidence="1" type="ORF">HYC85_002730</name>
</gene>
<dbReference type="Proteomes" id="UP000593564">
    <property type="component" value="Unassembled WGS sequence"/>
</dbReference>